<evidence type="ECO:0000313" key="1">
    <source>
        <dbReference type="EMBL" id="KAK7492119.1"/>
    </source>
</evidence>
<organism evidence="1 2">
    <name type="scientific">Batillaria attramentaria</name>
    <dbReference type="NCBI Taxonomy" id="370345"/>
    <lineage>
        <taxon>Eukaryota</taxon>
        <taxon>Metazoa</taxon>
        <taxon>Spiralia</taxon>
        <taxon>Lophotrochozoa</taxon>
        <taxon>Mollusca</taxon>
        <taxon>Gastropoda</taxon>
        <taxon>Caenogastropoda</taxon>
        <taxon>Sorbeoconcha</taxon>
        <taxon>Cerithioidea</taxon>
        <taxon>Batillariidae</taxon>
        <taxon>Batillaria</taxon>
    </lineage>
</organism>
<name>A0ABD0KY26_9CAEN</name>
<accession>A0ABD0KY26</accession>
<dbReference type="EMBL" id="JACVVK020000106">
    <property type="protein sequence ID" value="KAK7492119.1"/>
    <property type="molecule type" value="Genomic_DNA"/>
</dbReference>
<comment type="caution">
    <text evidence="1">The sequence shown here is derived from an EMBL/GenBank/DDBJ whole genome shotgun (WGS) entry which is preliminary data.</text>
</comment>
<reference evidence="1 2" key="1">
    <citation type="journal article" date="2023" name="Sci. Data">
        <title>Genome assembly of the Korean intertidal mud-creeper Batillaria attramentaria.</title>
        <authorList>
            <person name="Patra A.K."/>
            <person name="Ho P.T."/>
            <person name="Jun S."/>
            <person name="Lee S.J."/>
            <person name="Kim Y."/>
            <person name="Won Y.J."/>
        </authorList>
    </citation>
    <scope>NUCLEOTIDE SEQUENCE [LARGE SCALE GENOMIC DNA]</scope>
    <source>
        <strain evidence="1">Wonlab-2016</strain>
    </source>
</reference>
<protein>
    <submittedName>
        <fullName evidence="1">Uncharacterized protein</fullName>
    </submittedName>
</protein>
<proteinExistence type="predicted"/>
<evidence type="ECO:0000313" key="2">
    <source>
        <dbReference type="Proteomes" id="UP001519460"/>
    </source>
</evidence>
<dbReference type="AlphaFoldDB" id="A0ABD0KY26"/>
<dbReference type="Proteomes" id="UP001519460">
    <property type="component" value="Unassembled WGS sequence"/>
</dbReference>
<keyword evidence="2" id="KW-1185">Reference proteome</keyword>
<gene>
    <name evidence="1" type="ORF">BaRGS_00016593</name>
</gene>
<sequence>MKRHVCAKPDSTRLKEYARDVANGRTGSTVPKDVSQSAQLGSHVTQSVVNASAEPTLKALGIVSSALELFTSSPV</sequence>